<dbReference type="SUPFAM" id="SSF51219">
    <property type="entry name" value="TRAP-like"/>
    <property type="match status" value="1"/>
</dbReference>
<dbReference type="RefSeq" id="WP_073276759.1">
    <property type="nucleotide sequence ID" value="NZ_FRAC01000013.1"/>
</dbReference>
<protein>
    <submittedName>
        <fullName evidence="1">Uncharacterized conserved protein, AIM24 family</fullName>
    </submittedName>
</protein>
<name>A0A1M6T975_9FIRM</name>
<dbReference type="STRING" id="1121322.SAMN02745136_02702"/>
<sequence length="263" mass="28579">MIKSNNLFNNANMKEIESKDGIHVFEFQKDLSVSPENSIKAYYASEMNIKKRQVLIELNGRPFTLSSGVMQWMAGDVKMGSGVKGIGDFIGKSISAKLSKESTIKPEYSGTGMVMLEPTYRYILLENVEKWNGLVLDDGLFLACDSRIKQKIVSRTNLSSAVLGNEGLFNLCLEGQGIAILESPVPREELIEFELENDILKIDGNMAIAWSNSLKFTVEKSGKSLLGSAVSGEGLVNVFQGTGKLLMAPIGINPTASVGTSGK</sequence>
<gene>
    <name evidence="1" type="ORF">SAMN02745136_02702</name>
</gene>
<dbReference type="InterPro" id="IPR036983">
    <property type="entry name" value="AIM24_sf"/>
</dbReference>
<organism evidence="1 2">
    <name type="scientific">Anaerocolumna jejuensis DSM 15929</name>
    <dbReference type="NCBI Taxonomy" id="1121322"/>
    <lineage>
        <taxon>Bacteria</taxon>
        <taxon>Bacillati</taxon>
        <taxon>Bacillota</taxon>
        <taxon>Clostridia</taxon>
        <taxon>Lachnospirales</taxon>
        <taxon>Lachnospiraceae</taxon>
        <taxon>Anaerocolumna</taxon>
    </lineage>
</organism>
<dbReference type="Proteomes" id="UP000184386">
    <property type="component" value="Unassembled WGS sequence"/>
</dbReference>
<proteinExistence type="predicted"/>
<dbReference type="InterPro" id="IPR016031">
    <property type="entry name" value="Trp_RNA-bd_attenuator-like_dom"/>
</dbReference>
<accession>A0A1M6T975</accession>
<dbReference type="EMBL" id="FRAC01000013">
    <property type="protein sequence ID" value="SHK53535.1"/>
    <property type="molecule type" value="Genomic_DNA"/>
</dbReference>
<dbReference type="InterPro" id="IPR002838">
    <property type="entry name" value="AIM24"/>
</dbReference>
<dbReference type="PANTHER" id="PTHR38074:SF1">
    <property type="entry name" value="ALTERED INHERITANCE OF MITOCHONDRIA PROTEIN 24, MITOCHONDRIAL"/>
    <property type="match status" value="1"/>
</dbReference>
<dbReference type="Gene3D" id="3.60.160.10">
    <property type="entry name" value="Mitochondrial biogenesis AIM24"/>
    <property type="match status" value="1"/>
</dbReference>
<reference evidence="1 2" key="1">
    <citation type="submission" date="2016-11" db="EMBL/GenBank/DDBJ databases">
        <authorList>
            <person name="Jaros S."/>
            <person name="Januszkiewicz K."/>
            <person name="Wedrychowicz H."/>
        </authorList>
    </citation>
    <scope>NUCLEOTIDE SEQUENCE [LARGE SCALE GENOMIC DNA]</scope>
    <source>
        <strain evidence="1 2">DSM 15929</strain>
    </source>
</reference>
<evidence type="ECO:0000313" key="1">
    <source>
        <dbReference type="EMBL" id="SHK53535.1"/>
    </source>
</evidence>
<dbReference type="AlphaFoldDB" id="A0A1M6T975"/>
<dbReference type="OrthoDB" id="9779518at2"/>
<dbReference type="Pfam" id="PF01987">
    <property type="entry name" value="AIM24"/>
    <property type="match status" value="1"/>
</dbReference>
<keyword evidence="2" id="KW-1185">Reference proteome</keyword>
<dbReference type="PANTHER" id="PTHR38074">
    <property type="entry name" value="ALTERED INHERITANCE OF MITOCHONDRIA PROTEIN 24, MITOCHONDRIAL"/>
    <property type="match status" value="1"/>
</dbReference>
<evidence type="ECO:0000313" key="2">
    <source>
        <dbReference type="Proteomes" id="UP000184386"/>
    </source>
</evidence>